<evidence type="ECO:0000256" key="1">
    <source>
        <dbReference type="ARBA" id="ARBA00023125"/>
    </source>
</evidence>
<dbReference type="PANTHER" id="PTHR19303">
    <property type="entry name" value="TRANSPOSON"/>
    <property type="match status" value="1"/>
</dbReference>
<dbReference type="InterPro" id="IPR050863">
    <property type="entry name" value="CenT-Element_Derived"/>
</dbReference>
<dbReference type="GO" id="GO:0005634">
    <property type="term" value="C:nucleus"/>
    <property type="evidence" value="ECO:0007669"/>
    <property type="project" value="TreeGrafter"/>
</dbReference>
<reference evidence="4 5" key="1">
    <citation type="submission" date="2018-03" db="EMBL/GenBank/DDBJ databases">
        <authorList>
            <person name="Guldener U."/>
        </authorList>
    </citation>
    <scope>NUCLEOTIDE SEQUENCE [LARGE SCALE GENOMIC DNA]</scope>
    <source>
        <strain evidence="4 5">NBRC100155</strain>
    </source>
</reference>
<organism evidence="4 5">
    <name type="scientific">Ustilago trichophora</name>
    <dbReference type="NCBI Taxonomy" id="86804"/>
    <lineage>
        <taxon>Eukaryota</taxon>
        <taxon>Fungi</taxon>
        <taxon>Dikarya</taxon>
        <taxon>Basidiomycota</taxon>
        <taxon>Ustilaginomycotina</taxon>
        <taxon>Ustilaginomycetes</taxon>
        <taxon>Ustilaginales</taxon>
        <taxon>Ustilaginaceae</taxon>
        <taxon>Ustilago</taxon>
    </lineage>
</organism>
<evidence type="ECO:0000313" key="5">
    <source>
        <dbReference type="Proteomes" id="UP000324022"/>
    </source>
</evidence>
<feature type="compositionally biased region" description="Low complexity" evidence="2">
    <location>
        <begin position="613"/>
        <end position="624"/>
    </location>
</feature>
<protein>
    <submittedName>
        <fullName evidence="4">Related to transposase</fullName>
    </submittedName>
</protein>
<dbReference type="SMART" id="SM00674">
    <property type="entry name" value="CENPB"/>
    <property type="match status" value="1"/>
</dbReference>
<feature type="compositionally biased region" description="Acidic residues" evidence="2">
    <location>
        <begin position="630"/>
        <end position="646"/>
    </location>
</feature>
<accession>A0A5C3DVY5</accession>
<dbReference type="GO" id="GO:0003677">
    <property type="term" value="F:DNA binding"/>
    <property type="evidence" value="ECO:0007669"/>
    <property type="project" value="UniProtKB-KW"/>
</dbReference>
<keyword evidence="1" id="KW-0238">DNA-binding</keyword>
<keyword evidence="5" id="KW-1185">Reference proteome</keyword>
<name>A0A5C3DVY5_9BASI</name>
<feature type="domain" description="HTH CENPB-type" evidence="3">
    <location>
        <begin position="114"/>
        <end position="187"/>
    </location>
</feature>
<dbReference type="InterPro" id="IPR004875">
    <property type="entry name" value="DDE_SF_endonuclease_dom"/>
</dbReference>
<dbReference type="PROSITE" id="PS51253">
    <property type="entry name" value="HTH_CENPB"/>
    <property type="match status" value="1"/>
</dbReference>
<evidence type="ECO:0000313" key="4">
    <source>
        <dbReference type="EMBL" id="SPO22634.1"/>
    </source>
</evidence>
<dbReference type="Pfam" id="PF03221">
    <property type="entry name" value="HTH_Tnp_Tc5"/>
    <property type="match status" value="1"/>
</dbReference>
<dbReference type="OrthoDB" id="3265672at2759"/>
<dbReference type="Proteomes" id="UP000324022">
    <property type="component" value="Unassembled WGS sequence"/>
</dbReference>
<sequence length="665" mass="73001">MVSALFVPYMSPTNLHSVLTFGINLITITADICNQTDTNSISHIAMTTPSISKRSTASCAACAADRDQQEARLQQAAAELGNGTFSSIRKAAAANSVPESTLRGRLSGVPTIREGHASMQALTPAAETALLEHIRRCACSGFPLTPAQIRDYANTVSRGIPGCTDAPDVGRNWLQGFLLRHPSIRSHWSRCLDNARLTGTDANGIQAWYQQLGRIVNEYSVLSTNIYNMDETGFWFGQGGSERVIIPSGDQAARFKAQPGTRESATAIECIGTGGQILPPVIITKGASHMVGEHRKMANVPASWHFAKTDRGWTTQELAVDWLKTVFDANTTPSTPSEWRLLIIDGHNSHTSTEFLVTAWNRRIIPFCFPAHSTHIMQPLDVSVFGPVSAAYKQIINNLAPQSISDVNRSQFVTFYAQARAKALTPTAARKAFADCGIAVKPNAEKVLNRLAGHQQAQRTGTTQQSPLQERLPLQTSTAVSSALDAFRHEPNPRDAKSIKQTLMQAYERPHATISVLEAENKLLQEQEDRRRHAAKKMRGKKKVGDQMILSKDIMITRQHAEQELVRKKPAIAARQKQERRKKQRQQEKRVVLPPPAMINDRDEACADNNNGASASTTHPTTSARQDIIDILDDGEPLSPVEDNDIDPACFYDSVPVASSSRVKL</sequence>
<evidence type="ECO:0000256" key="2">
    <source>
        <dbReference type="SAM" id="MobiDB-lite"/>
    </source>
</evidence>
<feature type="region of interest" description="Disordered" evidence="2">
    <location>
        <begin position="571"/>
        <end position="652"/>
    </location>
</feature>
<dbReference type="InterPro" id="IPR006600">
    <property type="entry name" value="HTH_CenpB_DNA-bd_dom"/>
</dbReference>
<proteinExistence type="predicted"/>
<dbReference type="EMBL" id="OOIN01000004">
    <property type="protein sequence ID" value="SPO22634.1"/>
    <property type="molecule type" value="Genomic_DNA"/>
</dbReference>
<dbReference type="PANTHER" id="PTHR19303:SF74">
    <property type="entry name" value="POGO TRANSPOSABLE ELEMENT WITH KRAB DOMAIN"/>
    <property type="match status" value="1"/>
</dbReference>
<dbReference type="Pfam" id="PF03184">
    <property type="entry name" value="DDE_1"/>
    <property type="match status" value="1"/>
</dbReference>
<gene>
    <name evidence="4" type="ORF">UTRI_01312</name>
</gene>
<evidence type="ECO:0000259" key="3">
    <source>
        <dbReference type="PROSITE" id="PS51253"/>
    </source>
</evidence>
<dbReference type="AlphaFoldDB" id="A0A5C3DVY5"/>